<keyword evidence="1" id="KW-0812">Transmembrane</keyword>
<feature type="transmembrane region" description="Helical" evidence="1">
    <location>
        <begin position="222"/>
        <end position="242"/>
    </location>
</feature>
<feature type="transmembrane region" description="Helical" evidence="1">
    <location>
        <begin position="26"/>
        <end position="46"/>
    </location>
</feature>
<dbReference type="AlphaFoldDB" id="A0A409Y3Y3"/>
<gene>
    <name evidence="2" type="ORF">CVT26_001899</name>
</gene>
<dbReference type="STRING" id="231916.A0A409Y3Y3"/>
<keyword evidence="1" id="KW-1133">Transmembrane helix</keyword>
<sequence>MADTQGPSIPVALEQSEISTNLNANILYTFLMGIYTAVYFGTLYLYMTRKAHRRGVIIAIISSLYVLSVAQLACQWWLLVWQFVQNGTTQDSVFNSLFDPPNWIITATPVFMYLVIILADLLLVWRCFHVWSSSLRVIALPIALLLSEIGKSADKIYRKITEAVLSPEKVNSARQSHIINSLLSATLFTSTSTSIITTLLIMYRIHSVTQMNVSSGRQFRHILDIVVQSSALYSFSLLVYGIDTAVPSSASALDTRVFALTTWGTVLVLTISGMAPIIMVARVALLEHRKDQPSTLPHLSNLRFEGQSSTNTITPGGMAENVIIINSASVDDKFVEP</sequence>
<accession>A0A409Y3Y3</accession>
<evidence type="ECO:0000313" key="2">
    <source>
        <dbReference type="EMBL" id="PPQ97710.1"/>
    </source>
</evidence>
<feature type="transmembrane region" description="Helical" evidence="1">
    <location>
        <begin position="177"/>
        <end position="201"/>
    </location>
</feature>
<dbReference type="Proteomes" id="UP000284706">
    <property type="component" value="Unassembled WGS sequence"/>
</dbReference>
<dbReference type="InParanoid" id="A0A409Y3Y3"/>
<keyword evidence="1" id="KW-0472">Membrane</keyword>
<organism evidence="2 3">
    <name type="scientific">Gymnopilus dilepis</name>
    <dbReference type="NCBI Taxonomy" id="231916"/>
    <lineage>
        <taxon>Eukaryota</taxon>
        <taxon>Fungi</taxon>
        <taxon>Dikarya</taxon>
        <taxon>Basidiomycota</taxon>
        <taxon>Agaricomycotina</taxon>
        <taxon>Agaricomycetes</taxon>
        <taxon>Agaricomycetidae</taxon>
        <taxon>Agaricales</taxon>
        <taxon>Agaricineae</taxon>
        <taxon>Hymenogastraceae</taxon>
        <taxon>Gymnopilus</taxon>
    </lineage>
</organism>
<name>A0A409Y3Y3_9AGAR</name>
<reference evidence="2 3" key="1">
    <citation type="journal article" date="2018" name="Evol. Lett.">
        <title>Horizontal gene cluster transfer increased hallucinogenic mushroom diversity.</title>
        <authorList>
            <person name="Reynolds H.T."/>
            <person name="Vijayakumar V."/>
            <person name="Gluck-Thaler E."/>
            <person name="Korotkin H.B."/>
            <person name="Matheny P.B."/>
            <person name="Slot J.C."/>
        </authorList>
    </citation>
    <scope>NUCLEOTIDE SEQUENCE [LARGE SCALE GENOMIC DNA]</scope>
    <source>
        <strain evidence="2 3">SRW20</strain>
    </source>
</reference>
<protein>
    <submittedName>
        <fullName evidence="2">Uncharacterized protein</fullName>
    </submittedName>
</protein>
<comment type="caution">
    <text evidence="2">The sequence shown here is derived from an EMBL/GenBank/DDBJ whole genome shotgun (WGS) entry which is preliminary data.</text>
</comment>
<feature type="transmembrane region" description="Helical" evidence="1">
    <location>
        <begin position="262"/>
        <end position="285"/>
    </location>
</feature>
<feature type="transmembrane region" description="Helical" evidence="1">
    <location>
        <begin position="58"/>
        <end position="83"/>
    </location>
</feature>
<keyword evidence="3" id="KW-1185">Reference proteome</keyword>
<dbReference type="OrthoDB" id="3265004at2759"/>
<evidence type="ECO:0000256" key="1">
    <source>
        <dbReference type="SAM" id="Phobius"/>
    </source>
</evidence>
<evidence type="ECO:0000313" key="3">
    <source>
        <dbReference type="Proteomes" id="UP000284706"/>
    </source>
</evidence>
<proteinExistence type="predicted"/>
<feature type="transmembrane region" description="Helical" evidence="1">
    <location>
        <begin position="137"/>
        <end position="157"/>
    </location>
</feature>
<feature type="transmembrane region" description="Helical" evidence="1">
    <location>
        <begin position="103"/>
        <end position="125"/>
    </location>
</feature>
<dbReference type="EMBL" id="NHYE01001207">
    <property type="protein sequence ID" value="PPQ97710.1"/>
    <property type="molecule type" value="Genomic_DNA"/>
</dbReference>